<protein>
    <submittedName>
        <fullName evidence="2">Unannotated protein</fullName>
    </submittedName>
</protein>
<dbReference type="AlphaFoldDB" id="A0A6J7G949"/>
<feature type="transmembrane region" description="Helical" evidence="1">
    <location>
        <begin position="167"/>
        <end position="187"/>
    </location>
</feature>
<evidence type="ECO:0000256" key="1">
    <source>
        <dbReference type="SAM" id="Phobius"/>
    </source>
</evidence>
<feature type="transmembrane region" description="Helical" evidence="1">
    <location>
        <begin position="53"/>
        <end position="76"/>
    </location>
</feature>
<proteinExistence type="predicted"/>
<feature type="transmembrane region" description="Helical" evidence="1">
    <location>
        <begin position="83"/>
        <end position="102"/>
    </location>
</feature>
<name>A0A6J7G949_9ZZZZ</name>
<gene>
    <name evidence="2" type="ORF">UFOPK3609_00384</name>
</gene>
<reference evidence="2" key="1">
    <citation type="submission" date="2020-05" db="EMBL/GenBank/DDBJ databases">
        <authorList>
            <person name="Chiriac C."/>
            <person name="Salcher M."/>
            <person name="Ghai R."/>
            <person name="Kavagutti S V."/>
        </authorList>
    </citation>
    <scope>NUCLEOTIDE SEQUENCE</scope>
</reference>
<evidence type="ECO:0000313" key="2">
    <source>
        <dbReference type="EMBL" id="CAB4903048.1"/>
    </source>
</evidence>
<keyword evidence="1" id="KW-1133">Transmembrane helix</keyword>
<feature type="transmembrane region" description="Helical" evidence="1">
    <location>
        <begin position="108"/>
        <end position="127"/>
    </location>
</feature>
<accession>A0A6J7G949</accession>
<sequence>MDPTTSGGTRALAAALVLAGVLVTATTTGRGSPWATVPAALDADDLRALDPVWWTTVVVALAGTWLGAWVALAALPRSRAGRVLVTAVYLLPPALLVVDAVATSGQDAVAGVVLLLVLWPVPLALLWTGRHRAAARTAGVLAGAGVLGQAVVVGRLLLADAGPTTDLWLATGGVLAVAVGAGVLVPAGRVGPARAGSPG</sequence>
<dbReference type="EMBL" id="CAFBMQ010000034">
    <property type="protein sequence ID" value="CAB4903048.1"/>
    <property type="molecule type" value="Genomic_DNA"/>
</dbReference>
<organism evidence="2">
    <name type="scientific">freshwater metagenome</name>
    <dbReference type="NCBI Taxonomy" id="449393"/>
    <lineage>
        <taxon>unclassified sequences</taxon>
        <taxon>metagenomes</taxon>
        <taxon>ecological metagenomes</taxon>
    </lineage>
</organism>
<keyword evidence="1" id="KW-0812">Transmembrane</keyword>
<keyword evidence="1" id="KW-0472">Membrane</keyword>
<feature type="transmembrane region" description="Helical" evidence="1">
    <location>
        <begin position="139"/>
        <end position="161"/>
    </location>
</feature>